<dbReference type="Gene3D" id="2.40.70.10">
    <property type="entry name" value="Acid Proteases"/>
    <property type="match status" value="2"/>
</dbReference>
<dbReference type="InterPro" id="IPR001461">
    <property type="entry name" value="Aspartic_peptidase_A1"/>
</dbReference>
<evidence type="ECO:0000313" key="6">
    <source>
        <dbReference type="Proteomes" id="UP000294933"/>
    </source>
</evidence>
<keyword evidence="3" id="KW-0732">Signal</keyword>
<keyword evidence="6" id="KW-1185">Reference proteome</keyword>
<feature type="transmembrane region" description="Helical" evidence="2">
    <location>
        <begin position="445"/>
        <end position="465"/>
    </location>
</feature>
<dbReference type="Proteomes" id="UP000294933">
    <property type="component" value="Unassembled WGS sequence"/>
</dbReference>
<keyword evidence="5" id="KW-0645">Protease</keyword>
<evidence type="ECO:0000313" key="5">
    <source>
        <dbReference type="EMBL" id="TDL20329.1"/>
    </source>
</evidence>
<dbReference type="InterPro" id="IPR021109">
    <property type="entry name" value="Peptidase_aspartic_dom_sf"/>
</dbReference>
<evidence type="ECO:0000256" key="3">
    <source>
        <dbReference type="SAM" id="SignalP"/>
    </source>
</evidence>
<dbReference type="PANTHER" id="PTHR47966">
    <property type="entry name" value="BETA-SITE APP-CLEAVING ENZYME, ISOFORM A-RELATED"/>
    <property type="match status" value="1"/>
</dbReference>
<keyword evidence="2" id="KW-0472">Membrane</keyword>
<sequence>MNRLSLAALACLVGHSIALSLPFRPRTPGRYGTRDASDPFNFMNVNNQSGFDIYIATVSVEGHDFEESRKHNIFGRDVQLDTGSSDLWLDTTGVQLTTFQDTGINQLVPYGDGSIAQGPIEIGNVTVGPYTVTQALISAPGTNATENGDKGLMGVGLPGISQVSVALNATNFQGKTVMENIFAANPSLPPYFTVDLSRSETMGSSSGGTFTIGETRSDLGAISNAPKLPVVNPTRWVTLLDGITVAGQSFAPPITAFEFPGQLPTQLVTLLDTGGPLAVIPKMYLDAIYGNVPGAQFSTSLSAYTVPCDTAIDLSFVFGGISYPIHPIDAVVGVVDPTQGGIVCFSGFVTAGNLGLDSSADVLLGVSFLRNVYALFDFGNVVSGTDAPFIQLLATTDTSTAAAEFQSLSAQRNASLMSLGSQPSPTSVASGGSGAGAKSGASRNVGVSIALVTFAGVALGIGIILI</sequence>
<feature type="signal peptide" evidence="3">
    <location>
        <begin position="1"/>
        <end position="18"/>
    </location>
</feature>
<dbReference type="OrthoDB" id="2747330at2759"/>
<feature type="domain" description="Peptidase A1" evidence="4">
    <location>
        <begin position="54"/>
        <end position="386"/>
    </location>
</feature>
<evidence type="ECO:0000259" key="4">
    <source>
        <dbReference type="PROSITE" id="PS51767"/>
    </source>
</evidence>
<evidence type="ECO:0000256" key="1">
    <source>
        <dbReference type="ARBA" id="ARBA00007447"/>
    </source>
</evidence>
<dbReference type="SUPFAM" id="SSF50630">
    <property type="entry name" value="Acid proteases"/>
    <property type="match status" value="1"/>
</dbReference>
<dbReference type="EMBL" id="ML170189">
    <property type="protein sequence ID" value="TDL20329.1"/>
    <property type="molecule type" value="Genomic_DNA"/>
</dbReference>
<feature type="chain" id="PRO_5021434993" evidence="3">
    <location>
        <begin position="19"/>
        <end position="466"/>
    </location>
</feature>
<dbReference type="VEuPathDB" id="FungiDB:BD410DRAFT_829793"/>
<dbReference type="GO" id="GO:0004190">
    <property type="term" value="F:aspartic-type endopeptidase activity"/>
    <property type="evidence" value="ECO:0007669"/>
    <property type="project" value="InterPro"/>
</dbReference>
<dbReference type="PROSITE" id="PS51767">
    <property type="entry name" value="PEPTIDASE_A1"/>
    <property type="match status" value="1"/>
</dbReference>
<keyword evidence="5" id="KW-0378">Hydrolase</keyword>
<dbReference type="PANTHER" id="PTHR47966:SF51">
    <property type="entry name" value="BETA-SITE APP-CLEAVING ENZYME, ISOFORM A-RELATED"/>
    <property type="match status" value="1"/>
</dbReference>
<dbReference type="STRING" id="50990.A0A4Y7Q0D3"/>
<comment type="similarity">
    <text evidence="1">Belongs to the peptidase A1 family.</text>
</comment>
<gene>
    <name evidence="5" type="ORF">BD410DRAFT_829793</name>
</gene>
<keyword evidence="2" id="KW-0812">Transmembrane</keyword>
<protein>
    <submittedName>
        <fullName evidence="5">Acid protease</fullName>
    </submittedName>
</protein>
<reference evidence="5 6" key="1">
    <citation type="submission" date="2018-06" db="EMBL/GenBank/DDBJ databases">
        <title>A transcriptomic atlas of mushroom development highlights an independent origin of complex multicellularity.</title>
        <authorList>
            <consortium name="DOE Joint Genome Institute"/>
            <person name="Krizsan K."/>
            <person name="Almasi E."/>
            <person name="Merenyi Z."/>
            <person name="Sahu N."/>
            <person name="Viragh M."/>
            <person name="Koszo T."/>
            <person name="Mondo S."/>
            <person name="Kiss B."/>
            <person name="Balint B."/>
            <person name="Kues U."/>
            <person name="Barry K."/>
            <person name="Hegedus J.C."/>
            <person name="Henrissat B."/>
            <person name="Johnson J."/>
            <person name="Lipzen A."/>
            <person name="Ohm R."/>
            <person name="Nagy I."/>
            <person name="Pangilinan J."/>
            <person name="Yan J."/>
            <person name="Xiong Y."/>
            <person name="Grigoriev I.V."/>
            <person name="Hibbett D.S."/>
            <person name="Nagy L.G."/>
        </authorList>
    </citation>
    <scope>NUCLEOTIDE SEQUENCE [LARGE SCALE GENOMIC DNA]</scope>
    <source>
        <strain evidence="5 6">SZMC22713</strain>
    </source>
</reference>
<organism evidence="5 6">
    <name type="scientific">Rickenella mellea</name>
    <dbReference type="NCBI Taxonomy" id="50990"/>
    <lineage>
        <taxon>Eukaryota</taxon>
        <taxon>Fungi</taxon>
        <taxon>Dikarya</taxon>
        <taxon>Basidiomycota</taxon>
        <taxon>Agaricomycotina</taxon>
        <taxon>Agaricomycetes</taxon>
        <taxon>Hymenochaetales</taxon>
        <taxon>Rickenellaceae</taxon>
        <taxon>Rickenella</taxon>
    </lineage>
</organism>
<keyword evidence="2" id="KW-1133">Transmembrane helix</keyword>
<name>A0A4Y7Q0D3_9AGAM</name>
<dbReference type="AlphaFoldDB" id="A0A4Y7Q0D3"/>
<accession>A0A4Y7Q0D3</accession>
<proteinExistence type="inferred from homology"/>
<dbReference type="Pfam" id="PF00026">
    <property type="entry name" value="Asp"/>
    <property type="match status" value="1"/>
</dbReference>
<evidence type="ECO:0000256" key="2">
    <source>
        <dbReference type="SAM" id="Phobius"/>
    </source>
</evidence>
<dbReference type="InterPro" id="IPR033121">
    <property type="entry name" value="PEPTIDASE_A1"/>
</dbReference>
<dbReference type="GO" id="GO:0006508">
    <property type="term" value="P:proteolysis"/>
    <property type="evidence" value="ECO:0007669"/>
    <property type="project" value="UniProtKB-KW"/>
</dbReference>